<dbReference type="Proteomes" id="UP001501095">
    <property type="component" value="Unassembled WGS sequence"/>
</dbReference>
<proteinExistence type="predicted"/>
<evidence type="ECO:0000256" key="6">
    <source>
        <dbReference type="ARBA" id="ARBA00022777"/>
    </source>
</evidence>
<dbReference type="GO" id="GO:0016301">
    <property type="term" value="F:kinase activity"/>
    <property type="evidence" value="ECO:0007669"/>
    <property type="project" value="UniProtKB-KW"/>
</dbReference>
<dbReference type="Gene3D" id="3.30.565.10">
    <property type="entry name" value="Histidine kinase-like ATPase, C-terminal domain"/>
    <property type="match status" value="1"/>
</dbReference>
<dbReference type="InterPro" id="IPR050482">
    <property type="entry name" value="Sensor_HK_TwoCompSys"/>
</dbReference>
<keyword evidence="7" id="KW-0067">ATP-binding</keyword>
<feature type="transmembrane region" description="Helical" evidence="9">
    <location>
        <begin position="184"/>
        <end position="213"/>
    </location>
</feature>
<keyword evidence="3" id="KW-0597">Phosphoprotein</keyword>
<evidence type="ECO:0000256" key="2">
    <source>
        <dbReference type="ARBA" id="ARBA00012438"/>
    </source>
</evidence>
<dbReference type="EMBL" id="BAAATM010000017">
    <property type="protein sequence ID" value="GAA2546256.1"/>
    <property type="molecule type" value="Genomic_DNA"/>
</dbReference>
<evidence type="ECO:0000256" key="8">
    <source>
        <dbReference type="ARBA" id="ARBA00023012"/>
    </source>
</evidence>
<feature type="transmembrane region" description="Helical" evidence="9">
    <location>
        <begin position="51"/>
        <end position="71"/>
    </location>
</feature>
<keyword evidence="6 11" id="KW-0418">Kinase</keyword>
<keyword evidence="9" id="KW-0812">Transmembrane</keyword>
<dbReference type="InterPro" id="IPR036890">
    <property type="entry name" value="HATPase_C_sf"/>
</dbReference>
<keyword evidence="12" id="KW-1185">Reference proteome</keyword>
<sequence>MLVMAASVAAGAGPGPPPAVEIVSPVRGRSAVGGGWHDGAMVRMLRPLTRAVTYTRWLHLAMAVVWPSLWLFVKETWWTQATAAALLGLAGLVPAMRLVEGLQARLLLTGHRHDSASAEIMAAPSATWADRGRTVVWLQARLVIGYAVAMLSVQLPLLSIDLMTTALGRDPAGGALLNLSGRHWWYGLLAPVPLLLLPVVVVWSGHLITALAVRLLGPSPAERVAALEERTEQLLERTRIARELHDSIGHALTVAVVQAGAARAAGDPAFTDRALSAIEETGRAALEDLERVLGVLRESEKPVGARPTLADADRLLESARSSGAQVDAEVTGPVDAVPGPVSREGYRILQEALTNVLRHAGAVPVRVRVRVADDRLVLAVRNPLPEGTPGPGRGSGLRGIRERAALLGGRARTGPDAGDWQVHAELPLS</sequence>
<dbReference type="EC" id="2.7.13.3" evidence="2"/>
<comment type="catalytic activity">
    <reaction evidence="1">
        <text>ATP + protein L-histidine = ADP + protein N-phospho-L-histidine.</text>
        <dbReference type="EC" id="2.7.13.3"/>
    </reaction>
</comment>
<evidence type="ECO:0000256" key="1">
    <source>
        <dbReference type="ARBA" id="ARBA00000085"/>
    </source>
</evidence>
<feature type="transmembrane region" description="Helical" evidence="9">
    <location>
        <begin position="77"/>
        <end position="99"/>
    </location>
</feature>
<keyword evidence="9" id="KW-1133">Transmembrane helix</keyword>
<dbReference type="Pfam" id="PF07730">
    <property type="entry name" value="HisKA_3"/>
    <property type="match status" value="1"/>
</dbReference>
<evidence type="ECO:0000313" key="11">
    <source>
        <dbReference type="EMBL" id="GAA2546256.1"/>
    </source>
</evidence>
<keyword evidence="8" id="KW-0902">Two-component regulatory system</keyword>
<dbReference type="Gene3D" id="1.20.5.1930">
    <property type="match status" value="1"/>
</dbReference>
<organism evidence="11 12">
    <name type="scientific">Streptomyces levis</name>
    <dbReference type="NCBI Taxonomy" id="285566"/>
    <lineage>
        <taxon>Bacteria</taxon>
        <taxon>Bacillati</taxon>
        <taxon>Actinomycetota</taxon>
        <taxon>Actinomycetes</taxon>
        <taxon>Kitasatosporales</taxon>
        <taxon>Streptomycetaceae</taxon>
        <taxon>Streptomyces</taxon>
    </lineage>
</organism>
<keyword evidence="9" id="KW-0472">Membrane</keyword>
<dbReference type="PANTHER" id="PTHR24421">
    <property type="entry name" value="NITRATE/NITRITE SENSOR PROTEIN NARX-RELATED"/>
    <property type="match status" value="1"/>
</dbReference>
<dbReference type="InterPro" id="IPR011712">
    <property type="entry name" value="Sig_transdc_His_kin_sub3_dim/P"/>
</dbReference>
<protein>
    <recommendedName>
        <fullName evidence="2">histidine kinase</fullName>
        <ecNumber evidence="2">2.7.13.3</ecNumber>
    </recommendedName>
</protein>
<evidence type="ECO:0000256" key="9">
    <source>
        <dbReference type="SAM" id="Phobius"/>
    </source>
</evidence>
<evidence type="ECO:0000256" key="7">
    <source>
        <dbReference type="ARBA" id="ARBA00022840"/>
    </source>
</evidence>
<keyword evidence="4" id="KW-0808">Transferase</keyword>
<name>A0ABP6B8B9_9ACTN</name>
<feature type="domain" description="Signal transduction histidine kinase subgroup 3 dimerisation and phosphoacceptor" evidence="10">
    <location>
        <begin position="236"/>
        <end position="300"/>
    </location>
</feature>
<feature type="transmembrane region" description="Helical" evidence="9">
    <location>
        <begin position="143"/>
        <end position="164"/>
    </location>
</feature>
<evidence type="ECO:0000256" key="5">
    <source>
        <dbReference type="ARBA" id="ARBA00022741"/>
    </source>
</evidence>
<gene>
    <name evidence="11" type="ORF">GCM10010423_52340</name>
</gene>
<comment type="caution">
    <text evidence="11">The sequence shown here is derived from an EMBL/GenBank/DDBJ whole genome shotgun (WGS) entry which is preliminary data.</text>
</comment>
<evidence type="ECO:0000256" key="3">
    <source>
        <dbReference type="ARBA" id="ARBA00022553"/>
    </source>
</evidence>
<evidence type="ECO:0000256" key="4">
    <source>
        <dbReference type="ARBA" id="ARBA00022679"/>
    </source>
</evidence>
<accession>A0ABP6B8B9</accession>
<dbReference type="SUPFAM" id="SSF55874">
    <property type="entry name" value="ATPase domain of HSP90 chaperone/DNA topoisomerase II/histidine kinase"/>
    <property type="match status" value="1"/>
</dbReference>
<evidence type="ECO:0000259" key="10">
    <source>
        <dbReference type="Pfam" id="PF07730"/>
    </source>
</evidence>
<reference evidence="12" key="1">
    <citation type="journal article" date="2019" name="Int. J. Syst. Evol. Microbiol.">
        <title>The Global Catalogue of Microorganisms (GCM) 10K type strain sequencing project: providing services to taxonomists for standard genome sequencing and annotation.</title>
        <authorList>
            <consortium name="The Broad Institute Genomics Platform"/>
            <consortium name="The Broad Institute Genome Sequencing Center for Infectious Disease"/>
            <person name="Wu L."/>
            <person name="Ma J."/>
        </authorList>
    </citation>
    <scope>NUCLEOTIDE SEQUENCE [LARGE SCALE GENOMIC DNA]</scope>
    <source>
        <strain evidence="12">JCM 6924</strain>
    </source>
</reference>
<keyword evidence="5" id="KW-0547">Nucleotide-binding</keyword>
<dbReference type="CDD" id="cd16917">
    <property type="entry name" value="HATPase_UhpB-NarQ-NarX-like"/>
    <property type="match status" value="1"/>
</dbReference>
<evidence type="ECO:0000313" key="12">
    <source>
        <dbReference type="Proteomes" id="UP001501095"/>
    </source>
</evidence>
<dbReference type="PANTHER" id="PTHR24421:SF10">
    <property type="entry name" value="NITRATE_NITRITE SENSOR PROTEIN NARQ"/>
    <property type="match status" value="1"/>
</dbReference>